<name>A0A1B2HRI2_9PSEU</name>
<dbReference type="STRING" id="1586287.BBK82_34080"/>
<gene>
    <name evidence="2" type="ORF">BBK82_34080</name>
</gene>
<sequence>MAAAVLAAPLAATPAQAQARPEVGITASGCNHQVCLYTVYTGSGYQAWAEFTVDVARGHIDFRGPGLRASSPDGPWKARIDTRRYPGSGSGKVCAEGWSYHSGRWHSIGLPCVTM</sequence>
<dbReference type="EMBL" id="CP016793">
    <property type="protein sequence ID" value="ANZ40313.1"/>
    <property type="molecule type" value="Genomic_DNA"/>
</dbReference>
<keyword evidence="3" id="KW-1185">Reference proteome</keyword>
<evidence type="ECO:0000256" key="1">
    <source>
        <dbReference type="SAM" id="SignalP"/>
    </source>
</evidence>
<feature type="signal peptide" evidence="1">
    <location>
        <begin position="1"/>
        <end position="17"/>
    </location>
</feature>
<dbReference type="KEGG" id="led:BBK82_34080"/>
<feature type="chain" id="PRO_5008538556" evidence="1">
    <location>
        <begin position="18"/>
        <end position="115"/>
    </location>
</feature>
<organism evidence="2 3">
    <name type="scientific">Lentzea guizhouensis</name>
    <dbReference type="NCBI Taxonomy" id="1586287"/>
    <lineage>
        <taxon>Bacteria</taxon>
        <taxon>Bacillati</taxon>
        <taxon>Actinomycetota</taxon>
        <taxon>Actinomycetes</taxon>
        <taxon>Pseudonocardiales</taxon>
        <taxon>Pseudonocardiaceae</taxon>
        <taxon>Lentzea</taxon>
    </lineage>
</organism>
<evidence type="ECO:0000313" key="3">
    <source>
        <dbReference type="Proteomes" id="UP000093053"/>
    </source>
</evidence>
<reference evidence="2 3" key="1">
    <citation type="submission" date="2016-07" db="EMBL/GenBank/DDBJ databases">
        <title>Complete genome sequence of the Lentzea guizhouensis DHS C013.</title>
        <authorList>
            <person name="Cao C."/>
        </authorList>
    </citation>
    <scope>NUCLEOTIDE SEQUENCE [LARGE SCALE GENOMIC DNA]</scope>
    <source>
        <strain evidence="2 3">DHS C013</strain>
    </source>
</reference>
<dbReference type="Proteomes" id="UP000093053">
    <property type="component" value="Chromosome"/>
</dbReference>
<evidence type="ECO:0000313" key="2">
    <source>
        <dbReference type="EMBL" id="ANZ40313.1"/>
    </source>
</evidence>
<protein>
    <submittedName>
        <fullName evidence="2">Uncharacterized protein</fullName>
    </submittedName>
</protein>
<dbReference type="AlphaFoldDB" id="A0A1B2HRI2"/>
<accession>A0A1B2HRI2</accession>
<proteinExistence type="predicted"/>
<keyword evidence="1" id="KW-0732">Signal</keyword>